<evidence type="ECO:0000313" key="3">
    <source>
        <dbReference type="Proteomes" id="UP001528040"/>
    </source>
</evidence>
<gene>
    <name evidence="2" type="ORF">O2N63_00160</name>
</gene>
<feature type="signal peptide" evidence="1">
    <location>
        <begin position="1"/>
        <end position="24"/>
    </location>
</feature>
<organism evidence="2 3">
    <name type="scientific">Aliiroseovarius salicola</name>
    <dbReference type="NCBI Taxonomy" id="3009082"/>
    <lineage>
        <taxon>Bacteria</taxon>
        <taxon>Pseudomonadati</taxon>
        <taxon>Pseudomonadota</taxon>
        <taxon>Alphaproteobacteria</taxon>
        <taxon>Rhodobacterales</taxon>
        <taxon>Paracoccaceae</taxon>
        <taxon>Aliiroseovarius</taxon>
    </lineage>
</organism>
<protein>
    <submittedName>
        <fullName evidence="2">Uncharacterized protein</fullName>
    </submittedName>
</protein>
<accession>A0ABT4VW80</accession>
<name>A0ABT4VW80_9RHOB</name>
<dbReference type="Proteomes" id="UP001528040">
    <property type="component" value="Unassembled WGS sequence"/>
</dbReference>
<dbReference type="EMBL" id="JAQIIO010000001">
    <property type="protein sequence ID" value="MDA5092501.1"/>
    <property type="molecule type" value="Genomic_DNA"/>
</dbReference>
<keyword evidence="1" id="KW-0732">Signal</keyword>
<dbReference type="RefSeq" id="WP_271051974.1">
    <property type="nucleotide sequence ID" value="NZ_JAQIIO010000001.1"/>
</dbReference>
<reference evidence="2 3" key="1">
    <citation type="submission" date="2023-01" db="EMBL/GenBank/DDBJ databases">
        <authorList>
            <person name="Yoon J.-W."/>
        </authorList>
    </citation>
    <scope>NUCLEOTIDE SEQUENCE [LARGE SCALE GENOMIC DNA]</scope>
    <source>
        <strain evidence="2 3">KMU-50</strain>
    </source>
</reference>
<keyword evidence="3" id="KW-1185">Reference proteome</keyword>
<evidence type="ECO:0000313" key="2">
    <source>
        <dbReference type="EMBL" id="MDA5092501.1"/>
    </source>
</evidence>
<sequence>MTFTHRISALLLTFSLLLPADLHASDLMLPREPSKADIPARNYLGERVRGLTFRATSVSRRSDGQMVVMYGFIVGRPSGRANFFYWNDLQGIECHGTTRKDDRGRGVGVNICRQNGRTILRDKVTIPSEKYMHFHGTTKQKNRDLQGRVVWTILRWHLRSGFPNPQPLIDAFGHE</sequence>
<feature type="chain" id="PRO_5046664404" evidence="1">
    <location>
        <begin position="25"/>
        <end position="175"/>
    </location>
</feature>
<evidence type="ECO:0000256" key="1">
    <source>
        <dbReference type="SAM" id="SignalP"/>
    </source>
</evidence>
<comment type="caution">
    <text evidence="2">The sequence shown here is derived from an EMBL/GenBank/DDBJ whole genome shotgun (WGS) entry which is preliminary data.</text>
</comment>
<proteinExistence type="predicted"/>